<organism evidence="1 2">
    <name type="scientific">Avena sativa</name>
    <name type="common">Oat</name>
    <dbReference type="NCBI Taxonomy" id="4498"/>
    <lineage>
        <taxon>Eukaryota</taxon>
        <taxon>Viridiplantae</taxon>
        <taxon>Streptophyta</taxon>
        <taxon>Embryophyta</taxon>
        <taxon>Tracheophyta</taxon>
        <taxon>Spermatophyta</taxon>
        <taxon>Magnoliopsida</taxon>
        <taxon>Liliopsida</taxon>
        <taxon>Poales</taxon>
        <taxon>Poaceae</taxon>
        <taxon>BOP clade</taxon>
        <taxon>Pooideae</taxon>
        <taxon>Poodae</taxon>
        <taxon>Poeae</taxon>
        <taxon>Poeae Chloroplast Group 1 (Aveneae type)</taxon>
        <taxon>Aveninae</taxon>
        <taxon>Avena</taxon>
    </lineage>
</organism>
<accession>A0ACD5XGU1</accession>
<keyword evidence="2" id="KW-1185">Reference proteome</keyword>
<protein>
    <submittedName>
        <fullName evidence="1">Uncharacterized protein</fullName>
    </submittedName>
</protein>
<evidence type="ECO:0000313" key="2">
    <source>
        <dbReference type="Proteomes" id="UP001732700"/>
    </source>
</evidence>
<evidence type="ECO:0000313" key="1">
    <source>
        <dbReference type="EnsemblPlants" id="AVESA.00010b.r2.5AG0814200.1.CDS"/>
    </source>
</evidence>
<reference evidence="1" key="2">
    <citation type="submission" date="2025-09" db="UniProtKB">
        <authorList>
            <consortium name="EnsemblPlants"/>
        </authorList>
    </citation>
    <scope>IDENTIFICATION</scope>
</reference>
<dbReference type="EnsemblPlants" id="AVESA.00010b.r2.5AG0814200.1">
    <property type="protein sequence ID" value="AVESA.00010b.r2.5AG0814200.1.CDS"/>
    <property type="gene ID" value="AVESA.00010b.r2.5AG0814200"/>
</dbReference>
<dbReference type="Proteomes" id="UP001732700">
    <property type="component" value="Chromosome 5A"/>
</dbReference>
<name>A0ACD5XGU1_AVESA</name>
<sequence>MVSILPDQDFPSALVVTEDLILEELRAVLPGHEWPVHQVSTSEFAVHFPSVEILRMCACGSSFTLPLHQLRVSIQPSSAAQETVATLSEVWVRISGIPHEARRPEVVALLSQAVGKLTEVDMSSLPGHGPIRLRLLCPAISVFLVSLPRVFFDRVGRDLLVELDEEDGGAGGPVALLRAAALPGASPRLPVCPRLSLSAPAKLAPVDVPRCFRSDPLLSIDLPITQYYSNLGADMGLISGVPHATLLSSREETSGSVGLVVCSPQSPRSPGVVCYSLAPDTPNSASAAAGEVAPRSPEVALKLHRHKTPRPPPPLPSRHSVRLAGARVGLSGPETTVAERAAIRVAARDEISGEVADDCGIVFRGEKGPRVEQLAAIKAREGYAGAIAAARARDARERERAQILAVAGSSGPGPSKDPPPAPDEREVPLETTPRGRRSAEFLLKLKLKVEWAEIPVVVAGDFNLIRAAEDKSSANVDLHRMQARIRGGSSGQVAAGGRLSPRAHFAVDIWHHCTKISRQFMRGWGANLGAELRSQKESILREIQALDREADLRGLSAEAWSHRYALETSIMEIYRGEEAFWRQRSRQNWTVQGKWNTAYFHAIANGRRRKCSIPCLWEGGALLESPQALSSHIYSFYKSLFSTMAPSGISLAPAFWTGGALVTPSENADLTRPFLADEVSAALKSMKTGSAPGPDGLSVSFLQTFWDQLQPVIMRMFQEFYIGTLVMAHLNFGVITLIPKVVGATDIRQFHPITVINVIQRLFAKVCAIRLAPVLERLTHPLQFAFLKGCLIHDDVLALHEIIHEVKARHQKGVFLKLDFQKAYNRLDWAFLRLVLERRGFDDCMICWSMQFVMSGRTAININGEIGPYFTPSCGVRQGDPISPLLFNSAVDALAEILDRAKIAGHITGVVGHLIPGGGISHLQYADDTMIMVQGSDLDIKNLKFLLLCFEAMSGLKINFDKSEVMVLGFDDVDWQRIADNLNCNLAEPW</sequence>
<proteinExistence type="predicted"/>
<reference evidence="1" key="1">
    <citation type="submission" date="2021-05" db="EMBL/GenBank/DDBJ databases">
        <authorList>
            <person name="Scholz U."/>
            <person name="Mascher M."/>
            <person name="Fiebig A."/>
        </authorList>
    </citation>
    <scope>NUCLEOTIDE SEQUENCE [LARGE SCALE GENOMIC DNA]</scope>
</reference>